<dbReference type="EMBL" id="CYSC01000016">
    <property type="protein sequence ID" value="CUH71120.1"/>
    <property type="molecule type" value="Genomic_DNA"/>
</dbReference>
<reference evidence="1 3" key="2">
    <citation type="submission" date="2015-09" db="EMBL/GenBank/DDBJ databases">
        <authorList>
            <person name="Rodrigo-Torres L."/>
            <person name="Arahal D.R."/>
        </authorList>
    </citation>
    <scope>NUCLEOTIDE SEQUENCE [LARGE SCALE GENOMIC DNA]</scope>
    <source>
        <strain evidence="1 3">CECT 5118</strain>
    </source>
</reference>
<dbReference type="InterPro" id="IPR029058">
    <property type="entry name" value="AB_hydrolase_fold"/>
</dbReference>
<dbReference type="Proteomes" id="UP000051887">
    <property type="component" value="Unassembled WGS sequence"/>
</dbReference>
<organism evidence="2 4">
    <name type="scientific">Thalassovita autumnalis</name>
    <dbReference type="NCBI Taxonomy" id="2072972"/>
    <lineage>
        <taxon>Bacteria</taxon>
        <taxon>Pseudomonadati</taxon>
        <taxon>Pseudomonadota</taxon>
        <taxon>Alphaproteobacteria</taxon>
        <taxon>Rhodobacterales</taxon>
        <taxon>Roseobacteraceae</taxon>
        <taxon>Thalassovita</taxon>
    </lineage>
</organism>
<evidence type="ECO:0000313" key="2">
    <source>
        <dbReference type="EMBL" id="CUH71120.1"/>
    </source>
</evidence>
<dbReference type="Proteomes" id="UP000051086">
    <property type="component" value="Unassembled WGS sequence"/>
</dbReference>
<proteinExistence type="predicted"/>
<dbReference type="Gene3D" id="3.40.50.1820">
    <property type="entry name" value="alpha/beta hydrolase"/>
    <property type="match status" value="1"/>
</dbReference>
<keyword evidence="3" id="KW-1185">Reference proteome</keyword>
<evidence type="ECO:0000313" key="4">
    <source>
        <dbReference type="Proteomes" id="UP000051887"/>
    </source>
</evidence>
<evidence type="ECO:0000313" key="1">
    <source>
        <dbReference type="EMBL" id="CUH67002.1"/>
    </source>
</evidence>
<evidence type="ECO:0008006" key="5">
    <source>
        <dbReference type="Google" id="ProtNLM"/>
    </source>
</evidence>
<dbReference type="SUPFAM" id="SSF53474">
    <property type="entry name" value="alpha/beta-Hydrolases"/>
    <property type="match status" value="1"/>
</dbReference>
<dbReference type="EMBL" id="CYSB01000028">
    <property type="protein sequence ID" value="CUH67002.1"/>
    <property type="molecule type" value="Genomic_DNA"/>
</dbReference>
<dbReference type="AlphaFoldDB" id="A0A0N7LVR1"/>
<evidence type="ECO:0000313" key="3">
    <source>
        <dbReference type="Proteomes" id="UP000051086"/>
    </source>
</evidence>
<protein>
    <recommendedName>
        <fullName evidence="5">Alpha/beta hydrolase family protein</fullName>
    </recommendedName>
</protein>
<name>A0A0N7LVR1_9RHOB</name>
<reference evidence="2 4" key="1">
    <citation type="submission" date="2015-09" db="EMBL/GenBank/DDBJ databases">
        <authorList>
            <consortium name="Swine Surveillance"/>
        </authorList>
    </citation>
    <scope>NUCLEOTIDE SEQUENCE [LARGE SCALE GENOMIC DNA]</scope>
    <source>
        <strain evidence="2 4">5120</strain>
    </source>
</reference>
<gene>
    <name evidence="1" type="ORF">TL5118_01986</name>
    <name evidence="2" type="ORF">TL5120_00900</name>
</gene>
<sequence>MPGLLYHCDKPLFQALAQEFRQQGMGLLQCDFDYADDPDFMNAPKMNQLDQIYRDGKSIGDLVQRLGDFDEIFLVGKSLGAMAMAAALDSGNFD</sequence>
<accession>A0A0N7LVR1</accession>